<sequence length="44" mass="5013">MLAAVVLRTVRWEAMRLLLRFFRVLLFTLAAPMGPQKREGLSPG</sequence>
<accession>A0A085WI37</accession>
<evidence type="ECO:0000313" key="1">
    <source>
        <dbReference type="EMBL" id="KFE67350.1"/>
    </source>
</evidence>
<dbReference type="EMBL" id="JMCB01000008">
    <property type="protein sequence ID" value="KFE67437.1"/>
    <property type="molecule type" value="Genomic_DNA"/>
</dbReference>
<comment type="caution">
    <text evidence="1">The sequence shown here is derived from an EMBL/GenBank/DDBJ whole genome shotgun (WGS) entry which is preliminary data.</text>
</comment>
<evidence type="ECO:0000313" key="2">
    <source>
        <dbReference type="EMBL" id="KFE67437.1"/>
    </source>
</evidence>
<protein>
    <submittedName>
        <fullName evidence="1">Uncharacterized protein</fullName>
    </submittedName>
</protein>
<name>A0A085WI37_9BACT</name>
<organism evidence="1 3">
    <name type="scientific">Hyalangium minutum</name>
    <dbReference type="NCBI Taxonomy" id="394096"/>
    <lineage>
        <taxon>Bacteria</taxon>
        <taxon>Pseudomonadati</taxon>
        <taxon>Myxococcota</taxon>
        <taxon>Myxococcia</taxon>
        <taxon>Myxococcales</taxon>
        <taxon>Cystobacterineae</taxon>
        <taxon>Archangiaceae</taxon>
        <taxon>Hyalangium</taxon>
    </lineage>
</organism>
<dbReference type="PATRIC" id="fig|394096.3.peg.4739"/>
<dbReference type="Proteomes" id="UP000028725">
    <property type="component" value="Unassembled WGS sequence"/>
</dbReference>
<reference evidence="1 3" key="1">
    <citation type="submission" date="2014-04" db="EMBL/GenBank/DDBJ databases">
        <title>Genome assembly of Hyalangium minutum DSM 14724.</title>
        <authorList>
            <person name="Sharma G."/>
            <person name="Subramanian S."/>
        </authorList>
    </citation>
    <scope>NUCLEOTIDE SEQUENCE [LARGE SCALE GENOMIC DNA]</scope>
    <source>
        <strain evidence="1 3">DSM 14724</strain>
    </source>
</reference>
<dbReference type="EMBL" id="JMCB01000008">
    <property type="protein sequence ID" value="KFE67350.1"/>
    <property type="molecule type" value="Genomic_DNA"/>
</dbReference>
<keyword evidence="3" id="KW-1185">Reference proteome</keyword>
<gene>
    <name evidence="1" type="ORF">DB31_8703</name>
    <name evidence="2" type="ORF">DB31_8790</name>
</gene>
<proteinExistence type="predicted"/>
<evidence type="ECO:0000313" key="3">
    <source>
        <dbReference type="Proteomes" id="UP000028725"/>
    </source>
</evidence>
<dbReference type="AlphaFoldDB" id="A0A085WI37"/>